<proteinExistence type="predicted"/>
<gene>
    <name evidence="2" type="ORF">BDY21DRAFT_356286</name>
</gene>
<feature type="compositionally biased region" description="Basic and acidic residues" evidence="1">
    <location>
        <begin position="295"/>
        <end position="305"/>
    </location>
</feature>
<feature type="compositionally biased region" description="Basic residues" evidence="1">
    <location>
        <begin position="7"/>
        <end position="25"/>
    </location>
</feature>
<name>A0A6A6NPJ5_9PEZI</name>
<dbReference type="InterPro" id="IPR044688">
    <property type="entry name" value="SCI-1-like"/>
</dbReference>
<feature type="compositionally biased region" description="Basic residues" evidence="1">
    <location>
        <begin position="33"/>
        <end position="43"/>
    </location>
</feature>
<evidence type="ECO:0000256" key="1">
    <source>
        <dbReference type="SAM" id="MobiDB-lite"/>
    </source>
</evidence>
<feature type="compositionally biased region" description="Basic and acidic residues" evidence="1">
    <location>
        <begin position="235"/>
        <end position="270"/>
    </location>
</feature>
<keyword evidence="3" id="KW-1185">Reference proteome</keyword>
<feature type="region of interest" description="Disordered" evidence="1">
    <location>
        <begin position="149"/>
        <end position="305"/>
    </location>
</feature>
<evidence type="ECO:0000313" key="3">
    <source>
        <dbReference type="Proteomes" id="UP000799766"/>
    </source>
</evidence>
<protein>
    <recommendedName>
        <fullName evidence="4">RNA helicase HEL117</fullName>
    </recommendedName>
</protein>
<sequence>MSDHTHPSRRAFIRPRSLSRSRSPRRGSDHHDSHRRRSYHRDHNRSSAQKPRRSSPPPSRRFEPASLPCDAPVLSRKHDLERFRPVFALYLDIQKQLYIEELSERELKGRWKSFAEKWNRGELAEGWYDPATWVKAKEMIQSDIENDQHDATAHAGPSRGSLKRNKGGDQDDESSDEDEFGPAPLESRADSRRYGAAVPNMEELQERNELALQDKLAERDDLRYERKLDRKKQKERLEELAPRADPGTRERQLEKKREATETMRSYREAKSPGAEEVGERDLMGDDGVESYRASKKVEERKKNEREIRREEIMRARAELRQQKLAAHKEKEERTMEFLKELAKQRFG</sequence>
<feature type="region of interest" description="Disordered" evidence="1">
    <location>
        <begin position="1"/>
        <end position="70"/>
    </location>
</feature>
<feature type="compositionally biased region" description="Basic and acidic residues" evidence="1">
    <location>
        <begin position="215"/>
        <end position="228"/>
    </location>
</feature>
<organism evidence="2 3">
    <name type="scientific">Lineolata rhizophorae</name>
    <dbReference type="NCBI Taxonomy" id="578093"/>
    <lineage>
        <taxon>Eukaryota</taxon>
        <taxon>Fungi</taxon>
        <taxon>Dikarya</taxon>
        <taxon>Ascomycota</taxon>
        <taxon>Pezizomycotina</taxon>
        <taxon>Dothideomycetes</taxon>
        <taxon>Dothideomycetes incertae sedis</taxon>
        <taxon>Lineolatales</taxon>
        <taxon>Lineolataceae</taxon>
        <taxon>Lineolata</taxon>
    </lineage>
</organism>
<feature type="compositionally biased region" description="Acidic residues" evidence="1">
    <location>
        <begin position="170"/>
        <end position="180"/>
    </location>
</feature>
<dbReference type="Proteomes" id="UP000799766">
    <property type="component" value="Unassembled WGS sequence"/>
</dbReference>
<reference evidence="2" key="1">
    <citation type="journal article" date="2020" name="Stud. Mycol.">
        <title>101 Dothideomycetes genomes: a test case for predicting lifestyles and emergence of pathogens.</title>
        <authorList>
            <person name="Haridas S."/>
            <person name="Albert R."/>
            <person name="Binder M."/>
            <person name="Bloem J."/>
            <person name="Labutti K."/>
            <person name="Salamov A."/>
            <person name="Andreopoulos B."/>
            <person name="Baker S."/>
            <person name="Barry K."/>
            <person name="Bills G."/>
            <person name="Bluhm B."/>
            <person name="Cannon C."/>
            <person name="Castanera R."/>
            <person name="Culley D."/>
            <person name="Daum C."/>
            <person name="Ezra D."/>
            <person name="Gonzalez J."/>
            <person name="Henrissat B."/>
            <person name="Kuo A."/>
            <person name="Liang C."/>
            <person name="Lipzen A."/>
            <person name="Lutzoni F."/>
            <person name="Magnuson J."/>
            <person name="Mondo S."/>
            <person name="Nolan M."/>
            <person name="Ohm R."/>
            <person name="Pangilinan J."/>
            <person name="Park H.-J."/>
            <person name="Ramirez L."/>
            <person name="Alfaro M."/>
            <person name="Sun H."/>
            <person name="Tritt A."/>
            <person name="Yoshinaga Y."/>
            <person name="Zwiers L.-H."/>
            <person name="Turgeon B."/>
            <person name="Goodwin S."/>
            <person name="Spatafora J."/>
            <person name="Crous P."/>
            <person name="Grigoriev I."/>
        </authorList>
    </citation>
    <scope>NUCLEOTIDE SEQUENCE</scope>
    <source>
        <strain evidence="2">ATCC 16933</strain>
    </source>
</reference>
<accession>A0A6A6NPJ5</accession>
<dbReference type="OrthoDB" id="2139939at2759"/>
<dbReference type="AlphaFoldDB" id="A0A6A6NPJ5"/>
<evidence type="ECO:0008006" key="4">
    <source>
        <dbReference type="Google" id="ProtNLM"/>
    </source>
</evidence>
<evidence type="ECO:0000313" key="2">
    <source>
        <dbReference type="EMBL" id="KAF2453302.1"/>
    </source>
</evidence>
<dbReference type="PANTHER" id="PTHR34117:SF1">
    <property type="entry name" value="STYLE CELL-CYCLE INHIBITOR 1"/>
    <property type="match status" value="1"/>
</dbReference>
<dbReference type="PANTHER" id="PTHR34117">
    <property type="entry name" value="STYLE CELL-CYCLE INHIBITOR 1"/>
    <property type="match status" value="1"/>
</dbReference>
<dbReference type="EMBL" id="MU001698">
    <property type="protein sequence ID" value="KAF2453302.1"/>
    <property type="molecule type" value="Genomic_DNA"/>
</dbReference>